<organism evidence="2 3">
    <name type="scientific">Candidatus Gemmiger excrementavium</name>
    <dbReference type="NCBI Taxonomy" id="2838608"/>
    <lineage>
        <taxon>Bacteria</taxon>
        <taxon>Bacillati</taxon>
        <taxon>Bacillota</taxon>
        <taxon>Clostridia</taxon>
        <taxon>Eubacteriales</taxon>
        <taxon>Gemmiger</taxon>
    </lineage>
</organism>
<protein>
    <recommendedName>
        <fullName evidence="4">Transporter</fullName>
    </recommendedName>
</protein>
<feature type="transmembrane region" description="Helical" evidence="1">
    <location>
        <begin position="9"/>
        <end position="29"/>
    </location>
</feature>
<gene>
    <name evidence="2" type="ORF">H9810_07900</name>
</gene>
<dbReference type="AlphaFoldDB" id="A0A9D2JGE9"/>
<feature type="transmembrane region" description="Helical" evidence="1">
    <location>
        <begin position="60"/>
        <end position="84"/>
    </location>
</feature>
<sequence length="92" mass="9612">MAHPTLEAALCKTVVLCAVFLPAAVAFGFRDEQLMALLIMLGSPTTPSGYVMAKNMGYDGVLLASATAATTLLSAFTLPGWIFVLRSAGYLA</sequence>
<evidence type="ECO:0000256" key="1">
    <source>
        <dbReference type="SAM" id="Phobius"/>
    </source>
</evidence>
<feature type="transmembrane region" description="Helical" evidence="1">
    <location>
        <begin position="35"/>
        <end position="53"/>
    </location>
</feature>
<dbReference type="EMBL" id="DXBO01000119">
    <property type="protein sequence ID" value="HIZ48623.1"/>
    <property type="molecule type" value="Genomic_DNA"/>
</dbReference>
<reference evidence="2" key="2">
    <citation type="submission" date="2021-04" db="EMBL/GenBank/DDBJ databases">
        <authorList>
            <person name="Gilroy R."/>
        </authorList>
    </citation>
    <scope>NUCLEOTIDE SEQUENCE</scope>
    <source>
        <strain evidence="2">3436</strain>
    </source>
</reference>
<name>A0A9D2JGE9_9FIRM</name>
<evidence type="ECO:0008006" key="4">
    <source>
        <dbReference type="Google" id="ProtNLM"/>
    </source>
</evidence>
<keyword evidence="1" id="KW-1133">Transmembrane helix</keyword>
<dbReference type="InterPro" id="IPR038770">
    <property type="entry name" value="Na+/solute_symporter_sf"/>
</dbReference>
<dbReference type="Proteomes" id="UP000824031">
    <property type="component" value="Unassembled WGS sequence"/>
</dbReference>
<accession>A0A9D2JGE9</accession>
<comment type="caution">
    <text evidence="2">The sequence shown here is derived from an EMBL/GenBank/DDBJ whole genome shotgun (WGS) entry which is preliminary data.</text>
</comment>
<proteinExistence type="predicted"/>
<keyword evidence="1" id="KW-0812">Transmembrane</keyword>
<evidence type="ECO:0000313" key="3">
    <source>
        <dbReference type="Proteomes" id="UP000824031"/>
    </source>
</evidence>
<reference evidence="2" key="1">
    <citation type="journal article" date="2021" name="PeerJ">
        <title>Extensive microbial diversity within the chicken gut microbiome revealed by metagenomics and culture.</title>
        <authorList>
            <person name="Gilroy R."/>
            <person name="Ravi A."/>
            <person name="Getino M."/>
            <person name="Pursley I."/>
            <person name="Horton D.L."/>
            <person name="Alikhan N.F."/>
            <person name="Baker D."/>
            <person name="Gharbi K."/>
            <person name="Hall N."/>
            <person name="Watson M."/>
            <person name="Adriaenssens E.M."/>
            <person name="Foster-Nyarko E."/>
            <person name="Jarju S."/>
            <person name="Secka A."/>
            <person name="Antonio M."/>
            <person name="Oren A."/>
            <person name="Chaudhuri R.R."/>
            <person name="La Ragione R."/>
            <person name="Hildebrand F."/>
            <person name="Pallen M.J."/>
        </authorList>
    </citation>
    <scope>NUCLEOTIDE SEQUENCE</scope>
    <source>
        <strain evidence="2">3436</strain>
    </source>
</reference>
<evidence type="ECO:0000313" key="2">
    <source>
        <dbReference type="EMBL" id="HIZ48623.1"/>
    </source>
</evidence>
<dbReference type="Gene3D" id="1.20.1530.20">
    <property type="match status" value="1"/>
</dbReference>
<keyword evidence="1" id="KW-0472">Membrane</keyword>